<sequence>MSDRVRDLIEQWRRDPAATYQTWFLWDERLKNFRSIRRGIGQVVKEIEAGRFGVAYRGSSLETILRRAF</sequence>
<protein>
    <recommendedName>
        <fullName evidence="3">Type II restriction endonuclease</fullName>
    </recommendedName>
</protein>
<evidence type="ECO:0000313" key="2">
    <source>
        <dbReference type="Proteomes" id="UP000532936"/>
    </source>
</evidence>
<evidence type="ECO:0000313" key="1">
    <source>
        <dbReference type="EMBL" id="MBB3873023.1"/>
    </source>
</evidence>
<reference evidence="1 2" key="1">
    <citation type="submission" date="2020-08" db="EMBL/GenBank/DDBJ databases">
        <title>Genomic Encyclopedia of Type Strains, Phase IV (KMG-IV): sequencing the most valuable type-strain genomes for metagenomic binning, comparative biology and taxonomic classification.</title>
        <authorList>
            <person name="Goeker M."/>
        </authorList>
    </citation>
    <scope>NUCLEOTIDE SEQUENCE [LARGE SCALE GENOMIC DNA]</scope>
    <source>
        <strain evidence="1 2">DSM 14878</strain>
    </source>
</reference>
<dbReference type="RefSeq" id="WP_221205252.1">
    <property type="nucleotide sequence ID" value="NZ_JACIDA010000002.1"/>
</dbReference>
<proteinExistence type="predicted"/>
<gene>
    <name evidence="1" type="ORF">GGR11_002576</name>
</gene>
<accession>A0A7W6A9P8</accession>
<dbReference type="EMBL" id="JACIDA010000002">
    <property type="protein sequence ID" value="MBB3873023.1"/>
    <property type="molecule type" value="Genomic_DNA"/>
</dbReference>
<dbReference type="AlphaFoldDB" id="A0A7W6A9P8"/>
<dbReference type="Proteomes" id="UP000532936">
    <property type="component" value="Unassembled WGS sequence"/>
</dbReference>
<evidence type="ECO:0008006" key="3">
    <source>
        <dbReference type="Google" id="ProtNLM"/>
    </source>
</evidence>
<organism evidence="1 2">
    <name type="scientific">Brevundimonas mediterranea</name>
    <dbReference type="NCBI Taxonomy" id="74329"/>
    <lineage>
        <taxon>Bacteria</taxon>
        <taxon>Pseudomonadati</taxon>
        <taxon>Pseudomonadota</taxon>
        <taxon>Alphaproteobacteria</taxon>
        <taxon>Caulobacterales</taxon>
        <taxon>Caulobacteraceae</taxon>
        <taxon>Brevundimonas</taxon>
    </lineage>
</organism>
<name>A0A7W6A9P8_9CAUL</name>
<comment type="caution">
    <text evidence="1">The sequence shown here is derived from an EMBL/GenBank/DDBJ whole genome shotgun (WGS) entry which is preliminary data.</text>
</comment>